<dbReference type="SUPFAM" id="SSF46894">
    <property type="entry name" value="C-terminal effector domain of the bipartite response regulators"/>
    <property type="match status" value="1"/>
</dbReference>
<dbReference type="RefSeq" id="WP_306980200.1">
    <property type="nucleotide sequence ID" value="NZ_JAUSUA010000001.1"/>
</dbReference>
<proteinExistence type="predicted"/>
<dbReference type="Pfam" id="PF00196">
    <property type="entry name" value="GerE"/>
    <property type="match status" value="1"/>
</dbReference>
<dbReference type="PROSITE" id="PS00622">
    <property type="entry name" value="HTH_LUXR_1"/>
    <property type="match status" value="1"/>
</dbReference>
<name>A0ABT9YEA8_9BACI</name>
<evidence type="ECO:0000259" key="4">
    <source>
        <dbReference type="PROSITE" id="PS50043"/>
    </source>
</evidence>
<dbReference type="InterPro" id="IPR036388">
    <property type="entry name" value="WH-like_DNA-bd_sf"/>
</dbReference>
<dbReference type="SUPFAM" id="SSF55781">
    <property type="entry name" value="GAF domain-like"/>
    <property type="match status" value="1"/>
</dbReference>
<dbReference type="GO" id="GO:0003677">
    <property type="term" value="F:DNA binding"/>
    <property type="evidence" value="ECO:0007669"/>
    <property type="project" value="UniProtKB-KW"/>
</dbReference>
<dbReference type="Gene3D" id="1.10.10.10">
    <property type="entry name" value="Winged helix-like DNA-binding domain superfamily/Winged helix DNA-binding domain"/>
    <property type="match status" value="1"/>
</dbReference>
<dbReference type="PANTHER" id="PTHR44688">
    <property type="entry name" value="DNA-BINDING TRANSCRIPTIONAL ACTIVATOR DEVR_DOSR"/>
    <property type="match status" value="1"/>
</dbReference>
<reference evidence="5 6" key="1">
    <citation type="submission" date="2023-07" db="EMBL/GenBank/DDBJ databases">
        <title>Genomic Encyclopedia of Type Strains, Phase IV (KMG-IV): sequencing the most valuable type-strain genomes for metagenomic binning, comparative biology and taxonomic classification.</title>
        <authorList>
            <person name="Goeker M."/>
        </authorList>
    </citation>
    <scope>NUCLEOTIDE SEQUENCE [LARGE SCALE GENOMIC DNA]</scope>
    <source>
        <strain evidence="5 6">DSM 19154</strain>
    </source>
</reference>
<gene>
    <name evidence="5" type="ORF">J2S05_000840</name>
</gene>
<dbReference type="PANTHER" id="PTHR44688:SF16">
    <property type="entry name" value="DNA-BINDING TRANSCRIPTIONAL ACTIVATOR DEVR_DOSR"/>
    <property type="match status" value="1"/>
</dbReference>
<sequence length="334" mass="38198">MTSEYATLHHLRTYIRKTLFKHLIFDAACITTVDPNSLLSTGSLTDAEIEPFHDQLLENEYLTEDLLSHVQLATSPSIKAYSLQQAVDSDLSVRLHTILMPAGFGDELRIALVSNNRCWGFISLFRRQSRSFFNKLELDQVTTLALDFAQTIEEIVSRQAKKHVVLESGLLVTSTDLNVIYVNTAGEQWLSNFRIWEGLNHSQLPRSIHSLRVQLQKENTLKANLVVSIPTGGYVQLRAEQLHKNDLSTAIAFYFEEASYKDIYIYIKSRYDLSDRESDVIEYIQKGLSTKQVADSLFISSYTVQDHLKSIFRKTGVHTRRELISLLHGYNQDH</sequence>
<accession>A0ABT9YEA8</accession>
<protein>
    <submittedName>
        <fullName evidence="5">DNA-binding CsgD family transcriptional regulator</fullName>
    </submittedName>
</protein>
<keyword evidence="2 5" id="KW-0238">DNA-binding</keyword>
<evidence type="ECO:0000256" key="2">
    <source>
        <dbReference type="ARBA" id="ARBA00023125"/>
    </source>
</evidence>
<keyword evidence="3" id="KW-0804">Transcription</keyword>
<dbReference type="SMART" id="SM00421">
    <property type="entry name" value="HTH_LUXR"/>
    <property type="match status" value="1"/>
</dbReference>
<dbReference type="InterPro" id="IPR016032">
    <property type="entry name" value="Sig_transdc_resp-reg_C-effctor"/>
</dbReference>
<dbReference type="EMBL" id="JAUSUA010000001">
    <property type="protein sequence ID" value="MDQ0206066.1"/>
    <property type="molecule type" value="Genomic_DNA"/>
</dbReference>
<dbReference type="PROSITE" id="PS50043">
    <property type="entry name" value="HTH_LUXR_2"/>
    <property type="match status" value="1"/>
</dbReference>
<organism evidence="5 6">
    <name type="scientific">Alkalicoccobacillus murimartini</name>
    <dbReference type="NCBI Taxonomy" id="171685"/>
    <lineage>
        <taxon>Bacteria</taxon>
        <taxon>Bacillati</taxon>
        <taxon>Bacillota</taxon>
        <taxon>Bacilli</taxon>
        <taxon>Bacillales</taxon>
        <taxon>Bacillaceae</taxon>
        <taxon>Alkalicoccobacillus</taxon>
    </lineage>
</organism>
<dbReference type="PRINTS" id="PR00038">
    <property type="entry name" value="HTHLUXR"/>
</dbReference>
<evidence type="ECO:0000256" key="3">
    <source>
        <dbReference type="ARBA" id="ARBA00023163"/>
    </source>
</evidence>
<evidence type="ECO:0000313" key="5">
    <source>
        <dbReference type="EMBL" id="MDQ0206066.1"/>
    </source>
</evidence>
<evidence type="ECO:0000256" key="1">
    <source>
        <dbReference type="ARBA" id="ARBA00023015"/>
    </source>
</evidence>
<dbReference type="Proteomes" id="UP001225034">
    <property type="component" value="Unassembled WGS sequence"/>
</dbReference>
<keyword evidence="6" id="KW-1185">Reference proteome</keyword>
<feature type="domain" description="HTH luxR-type" evidence="4">
    <location>
        <begin position="266"/>
        <end position="331"/>
    </location>
</feature>
<dbReference type="CDD" id="cd06170">
    <property type="entry name" value="LuxR_C_like"/>
    <property type="match status" value="1"/>
</dbReference>
<comment type="caution">
    <text evidence="5">The sequence shown here is derived from an EMBL/GenBank/DDBJ whole genome shotgun (WGS) entry which is preliminary data.</text>
</comment>
<evidence type="ECO:0000313" key="6">
    <source>
        <dbReference type="Proteomes" id="UP001225034"/>
    </source>
</evidence>
<dbReference type="InterPro" id="IPR000792">
    <property type="entry name" value="Tscrpt_reg_LuxR_C"/>
</dbReference>
<keyword evidence="1" id="KW-0805">Transcription regulation</keyword>